<dbReference type="GO" id="GO:0003676">
    <property type="term" value="F:nucleic acid binding"/>
    <property type="evidence" value="ECO:0007669"/>
    <property type="project" value="InterPro"/>
</dbReference>
<dbReference type="InterPro" id="IPR036397">
    <property type="entry name" value="RNaseH_sf"/>
</dbReference>
<dbReference type="PANTHER" id="PTHR46585">
    <property type="entry name" value="INTEGRASE CORE DOMAIN CONTAINING PROTEIN"/>
    <property type="match status" value="1"/>
</dbReference>
<sequence length="366" mass="43931">MASWEKYLQKIYYEPSNAASFAGPDKLYAFVKRDGKYKLSKYKIRKWLQNQESYSMQRGVRRPKNRTHINVAGIDDQWSADLMDMVKFKKYNDDYSYVLVVIDAFSKYIWLRKLKNKQGESVASAFKDIFKEGRKPNRIRTDKGQEFRSRNVQRVFQTEGINHFYALNEVKAAISERAIKTIKTRIYRYFAYKQSYKYIDKLQDYAEGYNNTVHRTIDMPPNEVSKQNEESVHLATYFARKPSKKMPKHLRFRFSIGTRVRITYLKNVFTREYEEKWTGEIFTISGRFWRNNAAIYRLQDYNGKEIVGTFYQSEVQKVTTKDDDLWKIEKIVKTRGKGPNKQYFVKWLYWPERFSSWVNTRDLQDL</sequence>
<name>A0A8B6BGG7_MYTGA</name>
<evidence type="ECO:0000259" key="1">
    <source>
        <dbReference type="PROSITE" id="PS50013"/>
    </source>
</evidence>
<dbReference type="GO" id="GO:0015074">
    <property type="term" value="P:DNA integration"/>
    <property type="evidence" value="ECO:0007669"/>
    <property type="project" value="InterPro"/>
</dbReference>
<gene>
    <name evidence="3" type="ORF">MGAL_10B093894</name>
</gene>
<dbReference type="PROSITE" id="PS50994">
    <property type="entry name" value="INTEGRASE"/>
    <property type="match status" value="1"/>
</dbReference>
<evidence type="ECO:0000313" key="4">
    <source>
        <dbReference type="Proteomes" id="UP000596742"/>
    </source>
</evidence>
<dbReference type="AlphaFoldDB" id="A0A8B6BGG7"/>
<dbReference type="InterPro" id="IPR016197">
    <property type="entry name" value="Chromo-like_dom_sf"/>
</dbReference>
<dbReference type="Gene3D" id="2.40.50.40">
    <property type="match status" value="1"/>
</dbReference>
<comment type="caution">
    <text evidence="3">The sequence shown here is derived from an EMBL/GenBank/DDBJ whole genome shotgun (WGS) entry which is preliminary data.</text>
</comment>
<dbReference type="InterPro" id="IPR001584">
    <property type="entry name" value="Integrase_cat-core"/>
</dbReference>
<dbReference type="Pfam" id="PF00665">
    <property type="entry name" value="rve"/>
    <property type="match status" value="1"/>
</dbReference>
<evidence type="ECO:0000259" key="2">
    <source>
        <dbReference type="PROSITE" id="PS50994"/>
    </source>
</evidence>
<feature type="domain" description="Chromo" evidence="1">
    <location>
        <begin position="326"/>
        <end position="366"/>
    </location>
</feature>
<dbReference type="PROSITE" id="PS50013">
    <property type="entry name" value="CHROMO_2"/>
    <property type="match status" value="1"/>
</dbReference>
<reference evidence="3" key="1">
    <citation type="submission" date="2018-11" db="EMBL/GenBank/DDBJ databases">
        <authorList>
            <person name="Alioto T."/>
            <person name="Alioto T."/>
        </authorList>
    </citation>
    <scope>NUCLEOTIDE SEQUENCE</scope>
</reference>
<evidence type="ECO:0000313" key="3">
    <source>
        <dbReference type="EMBL" id="VDH90153.1"/>
    </source>
</evidence>
<dbReference type="EMBL" id="UYJE01000095">
    <property type="protein sequence ID" value="VDH90153.1"/>
    <property type="molecule type" value="Genomic_DNA"/>
</dbReference>
<dbReference type="Proteomes" id="UP000596742">
    <property type="component" value="Unassembled WGS sequence"/>
</dbReference>
<dbReference type="PANTHER" id="PTHR46585:SF1">
    <property type="entry name" value="CHROMO DOMAIN-CONTAINING PROTEIN"/>
    <property type="match status" value="1"/>
</dbReference>
<dbReference type="InterPro" id="IPR000953">
    <property type="entry name" value="Chromo/chromo_shadow_dom"/>
</dbReference>
<keyword evidence="4" id="KW-1185">Reference proteome</keyword>
<evidence type="ECO:0008006" key="5">
    <source>
        <dbReference type="Google" id="ProtNLM"/>
    </source>
</evidence>
<feature type="domain" description="Integrase catalytic" evidence="2">
    <location>
        <begin position="59"/>
        <end position="229"/>
    </location>
</feature>
<dbReference type="OrthoDB" id="6043271at2759"/>
<dbReference type="SUPFAM" id="SSF53098">
    <property type="entry name" value="Ribonuclease H-like"/>
    <property type="match status" value="1"/>
</dbReference>
<accession>A0A8B6BGG7</accession>
<dbReference type="SUPFAM" id="SSF54160">
    <property type="entry name" value="Chromo domain-like"/>
    <property type="match status" value="1"/>
</dbReference>
<protein>
    <recommendedName>
        <fullName evidence="5">Integrase catalytic domain-containing protein</fullName>
    </recommendedName>
</protein>
<organism evidence="3 4">
    <name type="scientific">Mytilus galloprovincialis</name>
    <name type="common">Mediterranean mussel</name>
    <dbReference type="NCBI Taxonomy" id="29158"/>
    <lineage>
        <taxon>Eukaryota</taxon>
        <taxon>Metazoa</taxon>
        <taxon>Spiralia</taxon>
        <taxon>Lophotrochozoa</taxon>
        <taxon>Mollusca</taxon>
        <taxon>Bivalvia</taxon>
        <taxon>Autobranchia</taxon>
        <taxon>Pteriomorphia</taxon>
        <taxon>Mytilida</taxon>
        <taxon>Mytiloidea</taxon>
        <taxon>Mytilidae</taxon>
        <taxon>Mytilinae</taxon>
        <taxon>Mytilus</taxon>
    </lineage>
</organism>
<dbReference type="Gene3D" id="3.30.420.10">
    <property type="entry name" value="Ribonuclease H-like superfamily/Ribonuclease H"/>
    <property type="match status" value="1"/>
</dbReference>
<dbReference type="InterPro" id="IPR012337">
    <property type="entry name" value="RNaseH-like_sf"/>
</dbReference>
<proteinExistence type="predicted"/>